<dbReference type="AlphaFoldDB" id="A0A4C1ZIC5"/>
<name>A0A4C1ZIC5_EUMVA</name>
<organism evidence="2 3">
    <name type="scientific">Eumeta variegata</name>
    <name type="common">Bagworm moth</name>
    <name type="synonym">Eumeta japonica</name>
    <dbReference type="NCBI Taxonomy" id="151549"/>
    <lineage>
        <taxon>Eukaryota</taxon>
        <taxon>Metazoa</taxon>
        <taxon>Ecdysozoa</taxon>
        <taxon>Arthropoda</taxon>
        <taxon>Hexapoda</taxon>
        <taxon>Insecta</taxon>
        <taxon>Pterygota</taxon>
        <taxon>Neoptera</taxon>
        <taxon>Endopterygota</taxon>
        <taxon>Lepidoptera</taxon>
        <taxon>Glossata</taxon>
        <taxon>Ditrysia</taxon>
        <taxon>Tineoidea</taxon>
        <taxon>Psychidae</taxon>
        <taxon>Oiketicinae</taxon>
        <taxon>Eumeta</taxon>
    </lineage>
</organism>
<dbReference type="EMBL" id="BGZK01001869">
    <property type="protein sequence ID" value="GBP87580.1"/>
    <property type="molecule type" value="Genomic_DNA"/>
</dbReference>
<dbReference type="Proteomes" id="UP000299102">
    <property type="component" value="Unassembled WGS sequence"/>
</dbReference>
<reference evidence="2 3" key="1">
    <citation type="journal article" date="2019" name="Commun. Biol.">
        <title>The bagworm genome reveals a unique fibroin gene that provides high tensile strength.</title>
        <authorList>
            <person name="Kono N."/>
            <person name="Nakamura H."/>
            <person name="Ohtoshi R."/>
            <person name="Tomita M."/>
            <person name="Numata K."/>
            <person name="Arakawa K."/>
        </authorList>
    </citation>
    <scope>NUCLEOTIDE SEQUENCE [LARGE SCALE GENOMIC DNA]</scope>
</reference>
<evidence type="ECO:0000313" key="2">
    <source>
        <dbReference type="EMBL" id="GBP87580.1"/>
    </source>
</evidence>
<proteinExistence type="predicted"/>
<feature type="region of interest" description="Disordered" evidence="1">
    <location>
        <begin position="68"/>
        <end position="192"/>
    </location>
</feature>
<protein>
    <submittedName>
        <fullName evidence="2">Uncharacterized protein</fullName>
    </submittedName>
</protein>
<evidence type="ECO:0000313" key="3">
    <source>
        <dbReference type="Proteomes" id="UP000299102"/>
    </source>
</evidence>
<accession>A0A4C1ZIC5</accession>
<keyword evidence="3" id="KW-1185">Reference proteome</keyword>
<sequence length="248" mass="26792">MSMRITTEHGIIAIHEHSQRSHFCVAELIERSGISDKERSGPHEHTITGWNATAEAATSPPYSVVYKSHKRRGGADRATLRVGTETLPRSARGRYGRAGGADGAAGARPPGAAGAPTASPPAPVGRSRRPPPSAGTALLYYHISNDDDRQHEKKRHGDAGRRPGRRRGRGTGPSRARPLQLTSILTPSNSTERARRCASAEARSTARPRLRARFARHGRPSEPTSNNDWCLHCTNVNVDVTRALCASI</sequence>
<gene>
    <name evidence="2" type="ORF">EVAR_65201_1</name>
</gene>
<comment type="caution">
    <text evidence="2">The sequence shown here is derived from an EMBL/GenBank/DDBJ whole genome shotgun (WGS) entry which is preliminary data.</text>
</comment>
<feature type="compositionally biased region" description="Polar residues" evidence="1">
    <location>
        <begin position="180"/>
        <end position="189"/>
    </location>
</feature>
<feature type="compositionally biased region" description="Basic and acidic residues" evidence="1">
    <location>
        <begin position="144"/>
        <end position="161"/>
    </location>
</feature>
<evidence type="ECO:0000256" key="1">
    <source>
        <dbReference type="SAM" id="MobiDB-lite"/>
    </source>
</evidence>
<feature type="compositionally biased region" description="Low complexity" evidence="1">
    <location>
        <begin position="104"/>
        <end position="117"/>
    </location>
</feature>